<dbReference type="CDD" id="cd17546">
    <property type="entry name" value="REC_hyHK_CKI1_RcsC-like"/>
    <property type="match status" value="1"/>
</dbReference>
<dbReference type="Pfam" id="PF02518">
    <property type="entry name" value="HATPase_c"/>
    <property type="match status" value="1"/>
</dbReference>
<dbReference type="SUPFAM" id="SSF52172">
    <property type="entry name" value="CheY-like"/>
    <property type="match status" value="1"/>
</dbReference>
<evidence type="ECO:0000259" key="8">
    <source>
        <dbReference type="PROSITE" id="PS50110"/>
    </source>
</evidence>
<dbReference type="SMART" id="SM00387">
    <property type="entry name" value="HATPase_c"/>
    <property type="match status" value="1"/>
</dbReference>
<proteinExistence type="predicted"/>
<dbReference type="InterPro" id="IPR003661">
    <property type="entry name" value="HisK_dim/P_dom"/>
</dbReference>
<dbReference type="PANTHER" id="PTHR45339">
    <property type="entry name" value="HYBRID SIGNAL TRANSDUCTION HISTIDINE KINASE J"/>
    <property type="match status" value="1"/>
</dbReference>
<dbReference type="InterPro" id="IPR036097">
    <property type="entry name" value="HisK_dim/P_sf"/>
</dbReference>
<gene>
    <name evidence="9" type="ORF">FF098_010505</name>
</gene>
<dbReference type="Pfam" id="PF00512">
    <property type="entry name" value="HisKA"/>
    <property type="match status" value="1"/>
</dbReference>
<evidence type="ECO:0000256" key="6">
    <source>
        <dbReference type="SAM" id="Phobius"/>
    </source>
</evidence>
<dbReference type="EMBL" id="VCJR02000002">
    <property type="protein sequence ID" value="NHK28335.1"/>
    <property type="molecule type" value="Genomic_DNA"/>
</dbReference>
<dbReference type="Gene3D" id="3.40.50.2300">
    <property type="match status" value="1"/>
</dbReference>
<dbReference type="EC" id="2.7.13.3" evidence="2"/>
<dbReference type="Gene3D" id="1.10.287.130">
    <property type="match status" value="1"/>
</dbReference>
<dbReference type="Proteomes" id="UP000818603">
    <property type="component" value="Unassembled WGS sequence"/>
</dbReference>
<keyword evidence="10" id="KW-1185">Reference proteome</keyword>
<dbReference type="RefSeq" id="WP_155140251.1">
    <property type="nucleotide sequence ID" value="NZ_BMGZ01000002.1"/>
</dbReference>
<dbReference type="PROSITE" id="PS50110">
    <property type="entry name" value="RESPONSE_REGULATORY"/>
    <property type="match status" value="1"/>
</dbReference>
<name>A0ABX0HJW9_9PROT</name>
<dbReference type="InterPro" id="IPR011006">
    <property type="entry name" value="CheY-like_superfamily"/>
</dbReference>
<dbReference type="PRINTS" id="PR00344">
    <property type="entry name" value="BCTRLSENSOR"/>
</dbReference>
<keyword evidence="6" id="KW-1133">Transmembrane helix</keyword>
<feature type="domain" description="Histidine kinase" evidence="7">
    <location>
        <begin position="219"/>
        <end position="442"/>
    </location>
</feature>
<feature type="modified residue" description="4-aspartylphosphate" evidence="5">
    <location>
        <position position="515"/>
    </location>
</feature>
<keyword evidence="6" id="KW-0472">Membrane</keyword>
<feature type="transmembrane region" description="Helical" evidence="6">
    <location>
        <begin position="123"/>
        <end position="150"/>
    </location>
</feature>
<keyword evidence="3 5" id="KW-0597">Phosphoprotein</keyword>
<dbReference type="CDD" id="cd16922">
    <property type="entry name" value="HATPase_EvgS-ArcB-TorS-like"/>
    <property type="match status" value="1"/>
</dbReference>
<dbReference type="SUPFAM" id="SSF47384">
    <property type="entry name" value="Homodimeric domain of signal transducing histidine kinase"/>
    <property type="match status" value="1"/>
</dbReference>
<comment type="caution">
    <text evidence="9">The sequence shown here is derived from an EMBL/GenBank/DDBJ whole genome shotgun (WGS) entry which is preliminary data.</text>
</comment>
<dbReference type="InterPro" id="IPR004358">
    <property type="entry name" value="Sig_transdc_His_kin-like_C"/>
</dbReference>
<evidence type="ECO:0000256" key="2">
    <source>
        <dbReference type="ARBA" id="ARBA00012438"/>
    </source>
</evidence>
<dbReference type="PROSITE" id="PS50109">
    <property type="entry name" value="HIS_KIN"/>
    <property type="match status" value="1"/>
</dbReference>
<feature type="transmembrane region" description="Helical" evidence="6">
    <location>
        <begin position="166"/>
        <end position="188"/>
    </location>
</feature>
<feature type="transmembrane region" description="Helical" evidence="6">
    <location>
        <begin position="29"/>
        <end position="47"/>
    </location>
</feature>
<dbReference type="SMART" id="SM00388">
    <property type="entry name" value="HisKA"/>
    <property type="match status" value="1"/>
</dbReference>
<sequence length="596" mass="64853">MTLLFRHLKDFMWPPVEGDDHLSAARRRLLIIMSVGVLIAGNVSNFLAFEDVMKRNTAISTFILIAPFLFFIPPLILRRKGSSTTATAHLFLVLFTFAGILAAYTGGGFFSLGTFYLAAVPPIAVLAIGLRAGLSYLAGVMVLYGCFYFLRDSLAPYDNNVLPEVFLYWNFVGLSIIVMGITLSTLVYHHGMAAATNSLTQSRQEADSGSRAKTEFLANMSHEIRTPLNGVLGMAQALQSRQLGSEERAMVDTIQDSGNTLLAILNDVLDLSKIEAGRTLLSPSDENLHTIFQRTHELFMPLAREKGLKLVLKVHPDVPQWVHVDAIRIRQCVSNLVSNAVKFTEKGGVSVKVLAKPMKGRANGHFVTVSVTDTGIGIEEEKLASLFQAFAQADASISRRFGGTGLGLTVARNLSQQMGGDISVESTPRVGSRFVFTFVAAPAEQKHVTETDRTGASTKGRIDGVRVLVVDDQAVNRKVAQIFLQEAGAIVTEAENGREALDMLEQDEVDIMLLDVHMPVMDGIETIKRLRSGSLASKALPVIALTADAMSGAANRLFAVGMDGYLSKPVDRVEMVRSIRRVLGTRRAAAKMRKSA</sequence>
<evidence type="ECO:0000256" key="3">
    <source>
        <dbReference type="ARBA" id="ARBA00022553"/>
    </source>
</evidence>
<dbReference type="InterPro" id="IPR001789">
    <property type="entry name" value="Sig_transdc_resp-reg_receiver"/>
</dbReference>
<keyword evidence="4" id="KW-0902">Two-component regulatory system</keyword>
<reference evidence="9 10" key="1">
    <citation type="submission" date="2020-02" db="EMBL/GenBank/DDBJ databases">
        <title>Genome sequence of Parvularcula flava strain NH6-79.</title>
        <authorList>
            <person name="Abdul Karim M.H."/>
            <person name="Lam M.Q."/>
            <person name="Chen S.J."/>
            <person name="Yahya A."/>
            <person name="Shahir S."/>
            <person name="Shamsir M.S."/>
            <person name="Chong C.S."/>
        </authorList>
    </citation>
    <scope>NUCLEOTIDE SEQUENCE [LARGE SCALE GENOMIC DNA]</scope>
    <source>
        <strain evidence="9 10">NH6-79</strain>
    </source>
</reference>
<evidence type="ECO:0000313" key="9">
    <source>
        <dbReference type="EMBL" id="NHK28335.1"/>
    </source>
</evidence>
<organism evidence="9 10">
    <name type="scientific">Aquisalinus luteolus</name>
    <dbReference type="NCBI Taxonomy" id="1566827"/>
    <lineage>
        <taxon>Bacteria</taxon>
        <taxon>Pseudomonadati</taxon>
        <taxon>Pseudomonadota</taxon>
        <taxon>Alphaproteobacteria</taxon>
        <taxon>Parvularculales</taxon>
        <taxon>Parvularculaceae</taxon>
        <taxon>Aquisalinus</taxon>
    </lineage>
</organism>
<dbReference type="InterPro" id="IPR005467">
    <property type="entry name" value="His_kinase_dom"/>
</dbReference>
<dbReference type="SMART" id="SM00448">
    <property type="entry name" value="REC"/>
    <property type="match status" value="1"/>
</dbReference>
<dbReference type="CDD" id="cd00082">
    <property type="entry name" value="HisKA"/>
    <property type="match status" value="1"/>
</dbReference>
<feature type="transmembrane region" description="Helical" evidence="6">
    <location>
        <begin position="89"/>
        <end position="117"/>
    </location>
</feature>
<dbReference type="InterPro" id="IPR036890">
    <property type="entry name" value="HATPase_C_sf"/>
</dbReference>
<dbReference type="PANTHER" id="PTHR45339:SF1">
    <property type="entry name" value="HYBRID SIGNAL TRANSDUCTION HISTIDINE KINASE J"/>
    <property type="match status" value="1"/>
</dbReference>
<keyword evidence="6" id="KW-0812">Transmembrane</keyword>
<evidence type="ECO:0000256" key="5">
    <source>
        <dbReference type="PROSITE-ProRule" id="PRU00169"/>
    </source>
</evidence>
<feature type="transmembrane region" description="Helical" evidence="6">
    <location>
        <begin position="59"/>
        <end position="77"/>
    </location>
</feature>
<dbReference type="Pfam" id="PF00072">
    <property type="entry name" value="Response_reg"/>
    <property type="match status" value="1"/>
</dbReference>
<comment type="catalytic activity">
    <reaction evidence="1">
        <text>ATP + protein L-histidine = ADP + protein N-phospho-L-histidine.</text>
        <dbReference type="EC" id="2.7.13.3"/>
    </reaction>
</comment>
<protein>
    <recommendedName>
        <fullName evidence="2">histidine kinase</fullName>
        <ecNumber evidence="2">2.7.13.3</ecNumber>
    </recommendedName>
</protein>
<evidence type="ECO:0000313" key="10">
    <source>
        <dbReference type="Proteomes" id="UP000818603"/>
    </source>
</evidence>
<feature type="domain" description="Response regulatory" evidence="8">
    <location>
        <begin position="466"/>
        <end position="583"/>
    </location>
</feature>
<dbReference type="InterPro" id="IPR003594">
    <property type="entry name" value="HATPase_dom"/>
</dbReference>
<evidence type="ECO:0000259" key="7">
    <source>
        <dbReference type="PROSITE" id="PS50109"/>
    </source>
</evidence>
<dbReference type="Gene3D" id="3.30.565.10">
    <property type="entry name" value="Histidine kinase-like ATPase, C-terminal domain"/>
    <property type="match status" value="1"/>
</dbReference>
<dbReference type="SUPFAM" id="SSF55874">
    <property type="entry name" value="ATPase domain of HSP90 chaperone/DNA topoisomerase II/histidine kinase"/>
    <property type="match status" value="1"/>
</dbReference>
<evidence type="ECO:0000256" key="1">
    <source>
        <dbReference type="ARBA" id="ARBA00000085"/>
    </source>
</evidence>
<accession>A0ABX0HJW9</accession>
<evidence type="ECO:0000256" key="4">
    <source>
        <dbReference type="ARBA" id="ARBA00023012"/>
    </source>
</evidence>